<comment type="caution">
    <text evidence="1">The sequence shown here is derived from an EMBL/GenBank/DDBJ whole genome shotgun (WGS) entry which is preliminary data.</text>
</comment>
<evidence type="ECO:0000313" key="2">
    <source>
        <dbReference type="Proteomes" id="UP001165960"/>
    </source>
</evidence>
<proteinExistence type="predicted"/>
<reference evidence="1" key="1">
    <citation type="submission" date="2022-04" db="EMBL/GenBank/DDBJ databases">
        <title>Genome of the entomopathogenic fungus Entomophthora muscae.</title>
        <authorList>
            <person name="Elya C."/>
            <person name="Lovett B.R."/>
            <person name="Lee E."/>
            <person name="Macias A.M."/>
            <person name="Hajek A.E."/>
            <person name="De Bivort B.L."/>
            <person name="Kasson M.T."/>
            <person name="De Fine Licht H.H."/>
            <person name="Stajich J.E."/>
        </authorList>
    </citation>
    <scope>NUCLEOTIDE SEQUENCE</scope>
    <source>
        <strain evidence="1">Berkeley</strain>
    </source>
</reference>
<sequence>MQPPGNEGGTQTPPPYSFDGSEAAAFQEELQTCKFQPRLGRPVSVRNIPDSSSHVTNLSSIGKNM</sequence>
<accession>A0ACC2S2P0</accession>
<organism evidence="1 2">
    <name type="scientific">Entomophthora muscae</name>
    <dbReference type="NCBI Taxonomy" id="34485"/>
    <lineage>
        <taxon>Eukaryota</taxon>
        <taxon>Fungi</taxon>
        <taxon>Fungi incertae sedis</taxon>
        <taxon>Zoopagomycota</taxon>
        <taxon>Entomophthoromycotina</taxon>
        <taxon>Entomophthoromycetes</taxon>
        <taxon>Entomophthorales</taxon>
        <taxon>Entomophthoraceae</taxon>
        <taxon>Entomophthora</taxon>
    </lineage>
</organism>
<protein>
    <submittedName>
        <fullName evidence="1">Uncharacterized protein</fullName>
    </submittedName>
</protein>
<dbReference type="EMBL" id="QTSX02005897">
    <property type="protein sequence ID" value="KAJ9056643.1"/>
    <property type="molecule type" value="Genomic_DNA"/>
</dbReference>
<dbReference type="Proteomes" id="UP001165960">
    <property type="component" value="Unassembled WGS sequence"/>
</dbReference>
<gene>
    <name evidence="1" type="ORF">DSO57_1030912</name>
</gene>
<keyword evidence="2" id="KW-1185">Reference proteome</keyword>
<evidence type="ECO:0000313" key="1">
    <source>
        <dbReference type="EMBL" id="KAJ9056643.1"/>
    </source>
</evidence>
<name>A0ACC2S2P0_9FUNG</name>